<dbReference type="EMBL" id="NIVC01000891">
    <property type="protein sequence ID" value="PAA75292.1"/>
    <property type="molecule type" value="Genomic_DNA"/>
</dbReference>
<dbReference type="InterPro" id="IPR036056">
    <property type="entry name" value="Fibrinogen-like_C"/>
</dbReference>
<name>A0A267FQN6_9PLAT</name>
<dbReference type="PANTHER" id="PTHR19143:SF327">
    <property type="entry name" value="FI21813P1-RELATED"/>
    <property type="match status" value="1"/>
</dbReference>
<evidence type="ECO:0000259" key="2">
    <source>
        <dbReference type="PROSITE" id="PS51406"/>
    </source>
</evidence>
<dbReference type="Proteomes" id="UP000215902">
    <property type="component" value="Unassembled WGS sequence"/>
</dbReference>
<dbReference type="PANTHER" id="PTHR19143">
    <property type="entry name" value="FIBRINOGEN/TENASCIN/ANGIOPOEITIN"/>
    <property type="match status" value="1"/>
</dbReference>
<dbReference type="InterPro" id="IPR014716">
    <property type="entry name" value="Fibrinogen_a/b/g_C_1"/>
</dbReference>
<dbReference type="OrthoDB" id="7735550at2759"/>
<dbReference type="InterPro" id="IPR002181">
    <property type="entry name" value="Fibrinogen_a/b/g_C_dom"/>
</dbReference>
<evidence type="ECO:0000313" key="4">
    <source>
        <dbReference type="Proteomes" id="UP000215902"/>
    </source>
</evidence>
<evidence type="ECO:0000313" key="3">
    <source>
        <dbReference type="EMBL" id="PAA75292.1"/>
    </source>
</evidence>
<accession>A0A267FQN6</accession>
<dbReference type="AlphaFoldDB" id="A0A267FQN6"/>
<dbReference type="Pfam" id="PF00147">
    <property type="entry name" value="Fibrinogen_C"/>
    <property type="match status" value="1"/>
</dbReference>
<dbReference type="Gene3D" id="3.90.215.10">
    <property type="entry name" value="Gamma Fibrinogen, chain A, domain 1"/>
    <property type="match status" value="1"/>
</dbReference>
<sequence>MQSCSVMLLVILLCQGLGIFAKDIKVDFLDKPARISYNFFSGSYEVMLAFKIAAVGPRNDQPTVTGLDVKVDKGNDFGVGVTARVSRGGTAGELIFECGNQDRCNNIKKFIDLDNSVVHKTVQFVPVGLHFGRFERLRADNSANRPALGEVVFQQHSGNSISFLQNWEVYAEGFGFPHEDYWMGLKRLSSLTKDRSCKLIFQATRFDGTVQKGTYKDFQVSGEDENFKLRVGDAESGDLIGDMKLHDNMEFSTFDRDNDKSNKSCSETHGSAGWWFNACGSHSPNGIIVAEKDLGRADCREYCSSRSKKEDKLICWKATKLSFTCA</sequence>
<evidence type="ECO:0000256" key="1">
    <source>
        <dbReference type="SAM" id="SignalP"/>
    </source>
</evidence>
<keyword evidence="1" id="KW-0732">Signal</keyword>
<dbReference type="STRING" id="282301.A0A267FQN6"/>
<dbReference type="SUPFAM" id="SSF56496">
    <property type="entry name" value="Fibrinogen C-terminal domain-like"/>
    <property type="match status" value="1"/>
</dbReference>
<feature type="signal peptide" evidence="1">
    <location>
        <begin position="1"/>
        <end position="21"/>
    </location>
</feature>
<reference evidence="3 4" key="1">
    <citation type="submission" date="2017-06" db="EMBL/GenBank/DDBJ databases">
        <title>A platform for efficient transgenesis in Macrostomum lignano, a flatworm model organism for stem cell research.</title>
        <authorList>
            <person name="Berezikov E."/>
        </authorList>
    </citation>
    <scope>NUCLEOTIDE SEQUENCE [LARGE SCALE GENOMIC DNA]</scope>
    <source>
        <strain evidence="3">DV1</strain>
        <tissue evidence="3">Whole organism</tissue>
    </source>
</reference>
<gene>
    <name evidence="3" type="ORF">BOX15_Mlig019538g3</name>
</gene>
<dbReference type="Gene3D" id="4.10.530.10">
    <property type="entry name" value="Gamma-fibrinogen Carboxyl Terminal Fragment, domain 2"/>
    <property type="match status" value="1"/>
</dbReference>
<dbReference type="GO" id="GO:0005615">
    <property type="term" value="C:extracellular space"/>
    <property type="evidence" value="ECO:0007669"/>
    <property type="project" value="TreeGrafter"/>
</dbReference>
<dbReference type="SMART" id="SM00186">
    <property type="entry name" value="FBG"/>
    <property type="match status" value="1"/>
</dbReference>
<keyword evidence="4" id="KW-1185">Reference proteome</keyword>
<feature type="domain" description="Fibrinogen C-terminal" evidence="2">
    <location>
        <begin position="149"/>
        <end position="287"/>
    </location>
</feature>
<dbReference type="InterPro" id="IPR050373">
    <property type="entry name" value="Fibrinogen_C-term_domain"/>
</dbReference>
<proteinExistence type="predicted"/>
<dbReference type="PROSITE" id="PS51406">
    <property type="entry name" value="FIBRINOGEN_C_2"/>
    <property type="match status" value="1"/>
</dbReference>
<protein>
    <recommendedName>
        <fullName evidence="2">Fibrinogen C-terminal domain-containing protein</fullName>
    </recommendedName>
</protein>
<feature type="chain" id="PRO_5013283732" description="Fibrinogen C-terminal domain-containing protein" evidence="1">
    <location>
        <begin position="22"/>
        <end position="326"/>
    </location>
</feature>
<organism evidence="3 4">
    <name type="scientific">Macrostomum lignano</name>
    <dbReference type="NCBI Taxonomy" id="282301"/>
    <lineage>
        <taxon>Eukaryota</taxon>
        <taxon>Metazoa</taxon>
        <taxon>Spiralia</taxon>
        <taxon>Lophotrochozoa</taxon>
        <taxon>Platyhelminthes</taxon>
        <taxon>Rhabditophora</taxon>
        <taxon>Macrostomorpha</taxon>
        <taxon>Macrostomida</taxon>
        <taxon>Macrostomidae</taxon>
        <taxon>Macrostomum</taxon>
    </lineage>
</organism>
<comment type="caution">
    <text evidence="3">The sequence shown here is derived from an EMBL/GenBank/DDBJ whole genome shotgun (WGS) entry which is preliminary data.</text>
</comment>